<dbReference type="GO" id="GO:0005829">
    <property type="term" value="C:cytosol"/>
    <property type="evidence" value="ECO:0007669"/>
    <property type="project" value="TreeGrafter"/>
</dbReference>
<dbReference type="PANTHER" id="PTHR10693">
    <property type="entry name" value="RAS GTPASE-ACTIVATING PROTEIN-BINDING PROTEIN"/>
    <property type="match status" value="1"/>
</dbReference>
<proteinExistence type="predicted"/>
<dbReference type="InterPro" id="IPR032710">
    <property type="entry name" value="NTF2-like_dom_sf"/>
</dbReference>
<dbReference type="SUPFAM" id="SSF54427">
    <property type="entry name" value="NTF2-like"/>
    <property type="match status" value="1"/>
</dbReference>
<dbReference type="GO" id="GO:0016579">
    <property type="term" value="P:protein deubiquitination"/>
    <property type="evidence" value="ECO:0007669"/>
    <property type="project" value="TreeGrafter"/>
</dbReference>
<accession>A0A5E8BWY1</accession>
<dbReference type="RefSeq" id="XP_031854466.1">
    <property type="nucleotide sequence ID" value="XM_031998575.1"/>
</dbReference>
<evidence type="ECO:0000313" key="6">
    <source>
        <dbReference type="EMBL" id="VVT54007.1"/>
    </source>
</evidence>
<dbReference type="GO" id="GO:1990904">
    <property type="term" value="C:ribonucleoprotein complex"/>
    <property type="evidence" value="ECO:0007669"/>
    <property type="project" value="TreeGrafter"/>
</dbReference>
<dbReference type="PROSITE" id="PS50177">
    <property type="entry name" value="NTF2_DOMAIN"/>
    <property type="match status" value="1"/>
</dbReference>
<dbReference type="InterPro" id="IPR035979">
    <property type="entry name" value="RBD_domain_sf"/>
</dbReference>
<dbReference type="CDD" id="cd00590">
    <property type="entry name" value="RRM_SF"/>
    <property type="match status" value="1"/>
</dbReference>
<organism evidence="6 7">
    <name type="scientific">Magnusiomyces paraingens</name>
    <dbReference type="NCBI Taxonomy" id="2606893"/>
    <lineage>
        <taxon>Eukaryota</taxon>
        <taxon>Fungi</taxon>
        <taxon>Dikarya</taxon>
        <taxon>Ascomycota</taxon>
        <taxon>Saccharomycotina</taxon>
        <taxon>Dipodascomycetes</taxon>
        <taxon>Dipodascales</taxon>
        <taxon>Dipodascaceae</taxon>
        <taxon>Magnusiomyces</taxon>
    </lineage>
</organism>
<dbReference type="GO" id="GO:0034517">
    <property type="term" value="P:ribophagy"/>
    <property type="evidence" value="ECO:0007669"/>
    <property type="project" value="TreeGrafter"/>
</dbReference>
<sequence length="520" mass="56825">MSTTTASSSSLSTNHSSSTPSASTTATTALSSSEVSIVDSTSQNSTQSLFQNTQDLDDGLSEEVPLHQIIWEIVERYYTTFYLEPNQLHRFYKKESTALHGFEGVNSEVYEGQAGIRQLISNHNFKNSKVMISNIDFQKIGDVDILVQIIGEFAKANEPSQKFVQSFVLSSYESQNSSYFIRNDVLRFLREDLPSEIGDYDESPASTVVDSEAVQLKVPEPSSTSNSIETSKAFESPNGPISAEFSSDNDLKQISHTVDSSVTTLIASKSELLNESQEVNLDETTQETAETFEHPSSSESFVELIDDTEKLSSEKSVDKSGNESTVISAVAPLVDVGNEVNSDSVVSESHINPDSIAAFEPPLSIPTGPASTSSSQEPISTFENMELKEDSDERVSLSASSIPATWASVARTHIGNGTPAPSIVSQKAPLISRPQPKPQPTISPRATNGNVIGPKEFFSVYIKMTENMDLTGLRNALERFGQVTHFDPQRTRGAVFVDFKTEEDMLRALDAKEVVQQQQQ</sequence>
<gene>
    <name evidence="6" type="ORF">SAPINGB_P003860</name>
</gene>
<dbReference type="InterPro" id="IPR039539">
    <property type="entry name" value="Ras_GTPase_bind_prot"/>
</dbReference>
<keyword evidence="7" id="KW-1185">Reference proteome</keyword>
<dbReference type="PROSITE" id="PS50102">
    <property type="entry name" value="RRM"/>
    <property type="match status" value="1"/>
</dbReference>
<feature type="compositionally biased region" description="Polar residues" evidence="3">
    <location>
        <begin position="286"/>
        <end position="300"/>
    </location>
</feature>
<evidence type="ECO:0000259" key="5">
    <source>
        <dbReference type="PROSITE" id="PS50177"/>
    </source>
</evidence>
<dbReference type="InterPro" id="IPR000504">
    <property type="entry name" value="RRM_dom"/>
</dbReference>
<dbReference type="Gene3D" id="3.30.70.330">
    <property type="match status" value="1"/>
</dbReference>
<feature type="domain" description="RRM" evidence="4">
    <location>
        <begin position="458"/>
        <end position="520"/>
    </location>
</feature>
<evidence type="ECO:0008006" key="8">
    <source>
        <dbReference type="Google" id="ProtNLM"/>
    </source>
</evidence>
<dbReference type="CDD" id="cd00780">
    <property type="entry name" value="NTF2"/>
    <property type="match status" value="1"/>
</dbReference>
<feature type="region of interest" description="Disordered" evidence="3">
    <location>
        <begin position="216"/>
        <end position="248"/>
    </location>
</feature>
<feature type="region of interest" description="Disordered" evidence="3">
    <location>
        <begin position="276"/>
        <end position="301"/>
    </location>
</feature>
<feature type="compositionally biased region" description="Polar residues" evidence="3">
    <location>
        <begin position="221"/>
        <end position="230"/>
    </location>
</feature>
<reference evidence="6 7" key="1">
    <citation type="submission" date="2019-09" db="EMBL/GenBank/DDBJ databases">
        <authorList>
            <person name="Brejova B."/>
        </authorList>
    </citation>
    <scope>NUCLEOTIDE SEQUENCE [LARGE SCALE GENOMIC DNA]</scope>
</reference>
<dbReference type="GeneID" id="43582675"/>
<dbReference type="AlphaFoldDB" id="A0A5E8BWY1"/>
<dbReference type="PANTHER" id="PTHR10693:SF20">
    <property type="entry name" value="AT27578P"/>
    <property type="match status" value="1"/>
</dbReference>
<evidence type="ECO:0000256" key="3">
    <source>
        <dbReference type="SAM" id="MobiDB-lite"/>
    </source>
</evidence>
<evidence type="ECO:0000256" key="2">
    <source>
        <dbReference type="PROSITE-ProRule" id="PRU00176"/>
    </source>
</evidence>
<dbReference type="Gene3D" id="3.10.450.50">
    <property type="match status" value="1"/>
</dbReference>
<dbReference type="InterPro" id="IPR012677">
    <property type="entry name" value="Nucleotide-bd_a/b_plait_sf"/>
</dbReference>
<feature type="region of interest" description="Disordered" evidence="3">
    <location>
        <begin position="1"/>
        <end position="30"/>
    </location>
</feature>
<dbReference type="OrthoDB" id="339151at2759"/>
<feature type="region of interest" description="Disordered" evidence="3">
    <location>
        <begin position="430"/>
        <end position="449"/>
    </location>
</feature>
<dbReference type="Proteomes" id="UP000398389">
    <property type="component" value="Unassembled WGS sequence"/>
</dbReference>
<dbReference type="SUPFAM" id="SSF54928">
    <property type="entry name" value="RNA-binding domain, RBD"/>
    <property type="match status" value="1"/>
</dbReference>
<evidence type="ECO:0000256" key="1">
    <source>
        <dbReference type="ARBA" id="ARBA00022884"/>
    </source>
</evidence>
<keyword evidence="1 2" id="KW-0694">RNA-binding</keyword>
<dbReference type="InterPro" id="IPR002075">
    <property type="entry name" value="NTF2_dom"/>
</dbReference>
<evidence type="ECO:0000313" key="7">
    <source>
        <dbReference type="Proteomes" id="UP000398389"/>
    </source>
</evidence>
<dbReference type="EMBL" id="CABVLU010000003">
    <property type="protein sequence ID" value="VVT54007.1"/>
    <property type="molecule type" value="Genomic_DNA"/>
</dbReference>
<name>A0A5E8BWY1_9ASCO</name>
<evidence type="ECO:0000259" key="4">
    <source>
        <dbReference type="PROSITE" id="PS50102"/>
    </source>
</evidence>
<dbReference type="InterPro" id="IPR018222">
    <property type="entry name" value="Nuclear_transport_factor_2_euk"/>
</dbReference>
<protein>
    <recommendedName>
        <fullName evidence="8">NTF2 domain-containing protein</fullName>
    </recommendedName>
</protein>
<feature type="domain" description="NTF2" evidence="5">
    <location>
        <begin position="69"/>
        <end position="188"/>
    </location>
</feature>
<dbReference type="GO" id="GO:1990861">
    <property type="term" value="C:Ubp3-Bre5 deubiquitination complex"/>
    <property type="evidence" value="ECO:0007669"/>
    <property type="project" value="TreeGrafter"/>
</dbReference>
<dbReference type="GO" id="GO:0003729">
    <property type="term" value="F:mRNA binding"/>
    <property type="evidence" value="ECO:0007669"/>
    <property type="project" value="TreeGrafter"/>
</dbReference>
<dbReference type="Pfam" id="PF02136">
    <property type="entry name" value="NTF2"/>
    <property type="match status" value="1"/>
</dbReference>